<organism evidence="1 2">
    <name type="scientific">Coregonus suidteri</name>
    <dbReference type="NCBI Taxonomy" id="861788"/>
    <lineage>
        <taxon>Eukaryota</taxon>
        <taxon>Metazoa</taxon>
        <taxon>Chordata</taxon>
        <taxon>Craniata</taxon>
        <taxon>Vertebrata</taxon>
        <taxon>Euteleostomi</taxon>
        <taxon>Actinopterygii</taxon>
        <taxon>Neopterygii</taxon>
        <taxon>Teleostei</taxon>
        <taxon>Protacanthopterygii</taxon>
        <taxon>Salmoniformes</taxon>
        <taxon>Salmonidae</taxon>
        <taxon>Coregoninae</taxon>
        <taxon>Coregonus</taxon>
    </lineage>
</organism>
<gene>
    <name evidence="1" type="ORF">J4Q44_G00091530</name>
</gene>
<dbReference type="AlphaFoldDB" id="A0AAN8R0W6"/>
<proteinExistence type="predicted"/>
<comment type="caution">
    <text evidence="1">The sequence shown here is derived from an EMBL/GenBank/DDBJ whole genome shotgun (WGS) entry which is preliminary data.</text>
</comment>
<accession>A0AAN8R0W6</accession>
<keyword evidence="2" id="KW-1185">Reference proteome</keyword>
<protein>
    <submittedName>
        <fullName evidence="1">Uncharacterized protein</fullName>
    </submittedName>
</protein>
<sequence>MSSSPSLATEDSVTSKRSSIGLQMVCNADCVISNVVAKCLAQSMTPESFGPLKSISAYHKVNSLVCCWETGGMAASPFLLTPFTGPPGSTAGLQPCPCQDQGQS</sequence>
<evidence type="ECO:0000313" key="1">
    <source>
        <dbReference type="EMBL" id="KAK6320046.1"/>
    </source>
</evidence>
<evidence type="ECO:0000313" key="2">
    <source>
        <dbReference type="Proteomes" id="UP001356427"/>
    </source>
</evidence>
<dbReference type="Proteomes" id="UP001356427">
    <property type="component" value="Unassembled WGS sequence"/>
</dbReference>
<dbReference type="EMBL" id="JAGTTL010000007">
    <property type="protein sequence ID" value="KAK6320046.1"/>
    <property type="molecule type" value="Genomic_DNA"/>
</dbReference>
<reference evidence="1 2" key="1">
    <citation type="submission" date="2021-04" db="EMBL/GenBank/DDBJ databases">
        <authorList>
            <person name="De Guttry C."/>
            <person name="Zahm M."/>
            <person name="Klopp C."/>
            <person name="Cabau C."/>
            <person name="Louis A."/>
            <person name="Berthelot C."/>
            <person name="Parey E."/>
            <person name="Roest Crollius H."/>
            <person name="Montfort J."/>
            <person name="Robinson-Rechavi M."/>
            <person name="Bucao C."/>
            <person name="Bouchez O."/>
            <person name="Gislard M."/>
            <person name="Lluch J."/>
            <person name="Milhes M."/>
            <person name="Lampietro C."/>
            <person name="Lopez Roques C."/>
            <person name="Donnadieu C."/>
            <person name="Braasch I."/>
            <person name="Desvignes T."/>
            <person name="Postlethwait J."/>
            <person name="Bobe J."/>
            <person name="Wedekind C."/>
            <person name="Guiguen Y."/>
        </authorList>
    </citation>
    <scope>NUCLEOTIDE SEQUENCE [LARGE SCALE GENOMIC DNA]</scope>
    <source>
        <strain evidence="1">Cs_M1</strain>
        <tissue evidence="1">Blood</tissue>
    </source>
</reference>
<name>A0AAN8R0W6_9TELE</name>